<dbReference type="NCBIfam" id="TIGR03083">
    <property type="entry name" value="maleylpyruvate isomerase family mycothiol-dependent enzyme"/>
    <property type="match status" value="1"/>
</dbReference>
<dbReference type="PANTHER" id="PTHR40758:SF1">
    <property type="entry name" value="CONSERVED PROTEIN"/>
    <property type="match status" value="1"/>
</dbReference>
<sequence>MSLSYVTYRTAIDRETHRLVRATTGAAPATPVPGCPDWTLADLLRHTGNLQRWFTVLLRDLAQQRPARPEIDPDLPADPARYPHWLAEGAAAADQVLRDTDPDAPMWAWGPDHHARFWARRMLLETLVHRVDAEQALGLPAEIDPVLAADGVDEFLTNLPYATPFAPHVAGLRGADDVIRFECADLDRQWAVRLRPDGFGLDPDAGTAHATVRAGAAELLLFVYGRPGSGASRHGDAALLDRWCANSRF</sequence>
<accession>A0A4Q7ZTJ5</accession>
<proteinExistence type="predicted"/>
<evidence type="ECO:0000259" key="2">
    <source>
        <dbReference type="Pfam" id="PF11716"/>
    </source>
</evidence>
<organism evidence="3 4">
    <name type="scientific">Krasilnikovia cinnamomea</name>
    <dbReference type="NCBI Taxonomy" id="349313"/>
    <lineage>
        <taxon>Bacteria</taxon>
        <taxon>Bacillati</taxon>
        <taxon>Actinomycetota</taxon>
        <taxon>Actinomycetes</taxon>
        <taxon>Micromonosporales</taxon>
        <taxon>Micromonosporaceae</taxon>
        <taxon>Krasilnikovia</taxon>
    </lineage>
</organism>
<dbReference type="InterPro" id="IPR010872">
    <property type="entry name" value="MDMPI_C-term_domain"/>
</dbReference>
<evidence type="ECO:0000313" key="3">
    <source>
        <dbReference type="EMBL" id="RZU54542.1"/>
    </source>
</evidence>
<comment type="caution">
    <text evidence="3">The sequence shown here is derived from an EMBL/GenBank/DDBJ whole genome shotgun (WGS) entry which is preliminary data.</text>
</comment>
<dbReference type="OrthoDB" id="3671213at2"/>
<reference evidence="3 4" key="1">
    <citation type="submission" date="2019-02" db="EMBL/GenBank/DDBJ databases">
        <title>Sequencing the genomes of 1000 actinobacteria strains.</title>
        <authorList>
            <person name="Klenk H.-P."/>
        </authorList>
    </citation>
    <scope>NUCLEOTIDE SEQUENCE [LARGE SCALE GENOMIC DNA]</scope>
    <source>
        <strain evidence="3 4">DSM 45162</strain>
    </source>
</reference>
<dbReference type="Pfam" id="PF07398">
    <property type="entry name" value="MDMPI_C"/>
    <property type="match status" value="1"/>
</dbReference>
<dbReference type="Pfam" id="PF11716">
    <property type="entry name" value="MDMPI_N"/>
    <property type="match status" value="1"/>
</dbReference>
<name>A0A4Q7ZTJ5_9ACTN</name>
<dbReference type="GO" id="GO:0046872">
    <property type="term" value="F:metal ion binding"/>
    <property type="evidence" value="ECO:0007669"/>
    <property type="project" value="InterPro"/>
</dbReference>
<evidence type="ECO:0000313" key="4">
    <source>
        <dbReference type="Proteomes" id="UP000292564"/>
    </source>
</evidence>
<dbReference type="InterPro" id="IPR024344">
    <property type="entry name" value="MDMPI_metal-binding"/>
</dbReference>
<protein>
    <submittedName>
        <fullName evidence="3">Uncharacterized protein (TIGR03083 family)</fullName>
    </submittedName>
</protein>
<dbReference type="GO" id="GO:0005886">
    <property type="term" value="C:plasma membrane"/>
    <property type="evidence" value="ECO:0007669"/>
    <property type="project" value="TreeGrafter"/>
</dbReference>
<evidence type="ECO:0000259" key="1">
    <source>
        <dbReference type="Pfam" id="PF07398"/>
    </source>
</evidence>
<keyword evidence="4" id="KW-1185">Reference proteome</keyword>
<feature type="domain" description="Mycothiol-dependent maleylpyruvate isomerase metal-binding" evidence="2">
    <location>
        <begin position="11"/>
        <end position="133"/>
    </location>
</feature>
<dbReference type="InterPro" id="IPR034660">
    <property type="entry name" value="DinB/YfiT-like"/>
</dbReference>
<dbReference type="PANTHER" id="PTHR40758">
    <property type="entry name" value="CONSERVED PROTEIN"/>
    <property type="match status" value="1"/>
</dbReference>
<dbReference type="InterPro" id="IPR017517">
    <property type="entry name" value="Maleyloyr_isom"/>
</dbReference>
<dbReference type="RefSeq" id="WP_130512882.1">
    <property type="nucleotide sequence ID" value="NZ_SHKY01000001.1"/>
</dbReference>
<dbReference type="EMBL" id="SHKY01000001">
    <property type="protein sequence ID" value="RZU54542.1"/>
    <property type="molecule type" value="Genomic_DNA"/>
</dbReference>
<dbReference type="Proteomes" id="UP000292564">
    <property type="component" value="Unassembled WGS sequence"/>
</dbReference>
<dbReference type="AlphaFoldDB" id="A0A4Q7ZTJ5"/>
<dbReference type="SUPFAM" id="SSF109854">
    <property type="entry name" value="DinB/YfiT-like putative metalloenzymes"/>
    <property type="match status" value="1"/>
</dbReference>
<gene>
    <name evidence="3" type="ORF">EV385_6493</name>
</gene>
<feature type="domain" description="MDMPI C-terminal" evidence="1">
    <location>
        <begin position="147"/>
        <end position="242"/>
    </location>
</feature>